<dbReference type="CDD" id="cd00093">
    <property type="entry name" value="HTH_XRE"/>
    <property type="match status" value="1"/>
</dbReference>
<dbReference type="InterPro" id="IPR010982">
    <property type="entry name" value="Lambda_DNA-bd_dom_sf"/>
</dbReference>
<dbReference type="GO" id="GO:0003677">
    <property type="term" value="F:DNA binding"/>
    <property type="evidence" value="ECO:0007669"/>
    <property type="project" value="UniProtKB-KW"/>
</dbReference>
<evidence type="ECO:0000256" key="1">
    <source>
        <dbReference type="ARBA" id="ARBA00023125"/>
    </source>
</evidence>
<dbReference type="AlphaFoldDB" id="A0A081BI90"/>
<evidence type="ECO:0000313" key="3">
    <source>
        <dbReference type="EMBL" id="GAK47758.1"/>
    </source>
</evidence>
<dbReference type="SUPFAM" id="SSF47413">
    <property type="entry name" value="lambda repressor-like DNA-binding domains"/>
    <property type="match status" value="1"/>
</dbReference>
<dbReference type="EMBL" id="BBJM01000011">
    <property type="protein sequence ID" value="GAK47758.1"/>
    <property type="molecule type" value="Genomic_DNA"/>
</dbReference>
<keyword evidence="4" id="KW-1185">Reference proteome</keyword>
<gene>
    <name evidence="3" type="ORF">LOSG293_110740</name>
</gene>
<dbReference type="STRING" id="1291743.LOSG293_110740"/>
<reference evidence="3" key="1">
    <citation type="journal article" date="2014" name="Genome Announc.">
        <title>Draft Genome Sequence of Lactobacillus oryzae Strain SG293T.</title>
        <authorList>
            <person name="Tanizawa Y."/>
            <person name="Fujisawa T."/>
            <person name="Mochizuki T."/>
            <person name="Kaminuma E."/>
            <person name="Nakamura Y."/>
            <person name="Tohno M."/>
        </authorList>
    </citation>
    <scope>NUCLEOTIDE SEQUENCE [LARGE SCALE GENOMIC DNA]</scope>
    <source>
        <strain evidence="3">SG293</strain>
    </source>
</reference>
<protein>
    <submittedName>
        <fullName evidence="3">Putative transcription factor</fullName>
    </submittedName>
</protein>
<dbReference type="Gene3D" id="1.10.260.40">
    <property type="entry name" value="lambda repressor-like DNA-binding domains"/>
    <property type="match status" value="1"/>
</dbReference>
<dbReference type="InterPro" id="IPR050807">
    <property type="entry name" value="TransReg_Diox_bact_type"/>
</dbReference>
<evidence type="ECO:0000259" key="2">
    <source>
        <dbReference type="PROSITE" id="PS50943"/>
    </source>
</evidence>
<proteinExistence type="predicted"/>
<keyword evidence="1" id="KW-0238">DNA-binding</keyword>
<evidence type="ECO:0000313" key="4">
    <source>
        <dbReference type="Proteomes" id="UP000028700"/>
    </source>
</evidence>
<feature type="domain" description="HTH cro/C1-type" evidence="2">
    <location>
        <begin position="20"/>
        <end position="75"/>
    </location>
</feature>
<dbReference type="GO" id="GO:0005829">
    <property type="term" value="C:cytosol"/>
    <property type="evidence" value="ECO:0007669"/>
    <property type="project" value="TreeGrafter"/>
</dbReference>
<dbReference type="GO" id="GO:0003700">
    <property type="term" value="F:DNA-binding transcription factor activity"/>
    <property type="evidence" value="ECO:0007669"/>
    <property type="project" value="TreeGrafter"/>
</dbReference>
<accession>A0A081BI90</accession>
<sequence length="149" mass="16818">MHGKAVFSMDNSNAEFGSKLKELRNKKGFTVRQLALQAGISNSYLSQVENGKRSIPKPATLEKIAKGMHVPKEDIFLMAGISNGNDAPEWATEKDFADLEKYLNDNTKKNFEGAVLDDEAIQATLGFLRGYFWQRRNSERQSKRDDTDE</sequence>
<dbReference type="PANTHER" id="PTHR46797:SF1">
    <property type="entry name" value="METHYLPHOSPHONATE SYNTHASE"/>
    <property type="match status" value="1"/>
</dbReference>
<dbReference type="Proteomes" id="UP000028700">
    <property type="component" value="Unassembled WGS sequence"/>
</dbReference>
<dbReference type="Pfam" id="PF01381">
    <property type="entry name" value="HTH_3"/>
    <property type="match status" value="1"/>
</dbReference>
<dbReference type="InterPro" id="IPR001387">
    <property type="entry name" value="Cro/C1-type_HTH"/>
</dbReference>
<comment type="caution">
    <text evidence="3">The sequence shown here is derived from an EMBL/GenBank/DDBJ whole genome shotgun (WGS) entry which is preliminary data.</text>
</comment>
<dbReference type="PROSITE" id="PS50943">
    <property type="entry name" value="HTH_CROC1"/>
    <property type="match status" value="1"/>
</dbReference>
<dbReference type="eggNOG" id="COG1396">
    <property type="taxonomic scope" value="Bacteria"/>
</dbReference>
<name>A0A081BI90_9LACO</name>
<organism evidence="3 4">
    <name type="scientific">Secundilactobacillus oryzae JCM 18671</name>
    <dbReference type="NCBI Taxonomy" id="1291743"/>
    <lineage>
        <taxon>Bacteria</taxon>
        <taxon>Bacillati</taxon>
        <taxon>Bacillota</taxon>
        <taxon>Bacilli</taxon>
        <taxon>Lactobacillales</taxon>
        <taxon>Lactobacillaceae</taxon>
        <taxon>Secundilactobacillus</taxon>
    </lineage>
</organism>
<dbReference type="SMART" id="SM00530">
    <property type="entry name" value="HTH_XRE"/>
    <property type="match status" value="1"/>
</dbReference>
<dbReference type="PANTHER" id="PTHR46797">
    <property type="entry name" value="HTH-TYPE TRANSCRIPTIONAL REGULATOR"/>
    <property type="match status" value="1"/>
</dbReference>